<gene>
    <name evidence="2" type="ORF">BD809_102340</name>
</gene>
<sequence>MKIFIYILIVLGIALMSYNITLLDTSNIFEGDSKTALIGVIAPACAILLLLILLTSKKINDKRK</sequence>
<keyword evidence="1" id="KW-0812">Transmembrane</keyword>
<dbReference type="Proteomes" id="UP000324376">
    <property type="component" value="Unassembled WGS sequence"/>
</dbReference>
<dbReference type="EMBL" id="VNHU01000002">
    <property type="protein sequence ID" value="TYP76125.1"/>
    <property type="molecule type" value="Genomic_DNA"/>
</dbReference>
<name>A0A5S5C9P4_9FLAO</name>
<accession>A0A5S5C9P4</accession>
<feature type="transmembrane region" description="Helical" evidence="1">
    <location>
        <begin position="35"/>
        <end position="54"/>
    </location>
</feature>
<keyword evidence="3" id="KW-1185">Reference proteome</keyword>
<evidence type="ECO:0000313" key="3">
    <source>
        <dbReference type="Proteomes" id="UP000324376"/>
    </source>
</evidence>
<dbReference type="RefSeq" id="WP_148781723.1">
    <property type="nucleotide sequence ID" value="NZ_VNHU01000002.1"/>
</dbReference>
<dbReference type="AlphaFoldDB" id="A0A5S5C9P4"/>
<proteinExistence type="predicted"/>
<evidence type="ECO:0000313" key="2">
    <source>
        <dbReference type="EMBL" id="TYP76125.1"/>
    </source>
</evidence>
<protein>
    <submittedName>
        <fullName evidence="2">Uncharacterized protein</fullName>
    </submittedName>
</protein>
<dbReference type="OrthoDB" id="1453319at2"/>
<feature type="transmembrane region" description="Helical" evidence="1">
    <location>
        <begin position="5"/>
        <end position="23"/>
    </location>
</feature>
<evidence type="ECO:0000256" key="1">
    <source>
        <dbReference type="SAM" id="Phobius"/>
    </source>
</evidence>
<keyword evidence="1" id="KW-0472">Membrane</keyword>
<organism evidence="2 3">
    <name type="scientific">Aquimarina intermedia</name>
    <dbReference type="NCBI Taxonomy" id="350814"/>
    <lineage>
        <taxon>Bacteria</taxon>
        <taxon>Pseudomonadati</taxon>
        <taxon>Bacteroidota</taxon>
        <taxon>Flavobacteriia</taxon>
        <taxon>Flavobacteriales</taxon>
        <taxon>Flavobacteriaceae</taxon>
        <taxon>Aquimarina</taxon>
    </lineage>
</organism>
<reference evidence="2 3" key="1">
    <citation type="submission" date="2019-07" db="EMBL/GenBank/DDBJ databases">
        <title>Genomic Encyclopedia of Archaeal and Bacterial Type Strains, Phase II (KMG-II): from individual species to whole genera.</title>
        <authorList>
            <person name="Goeker M."/>
        </authorList>
    </citation>
    <scope>NUCLEOTIDE SEQUENCE [LARGE SCALE GENOMIC DNA]</scope>
    <source>
        <strain evidence="2 3">DSM 17527</strain>
    </source>
</reference>
<keyword evidence="1" id="KW-1133">Transmembrane helix</keyword>
<comment type="caution">
    <text evidence="2">The sequence shown here is derived from an EMBL/GenBank/DDBJ whole genome shotgun (WGS) entry which is preliminary data.</text>
</comment>